<organism evidence="1 2">
    <name type="scientific">Prunus yedoensis var. nudiflora</name>
    <dbReference type="NCBI Taxonomy" id="2094558"/>
    <lineage>
        <taxon>Eukaryota</taxon>
        <taxon>Viridiplantae</taxon>
        <taxon>Streptophyta</taxon>
        <taxon>Embryophyta</taxon>
        <taxon>Tracheophyta</taxon>
        <taxon>Spermatophyta</taxon>
        <taxon>Magnoliopsida</taxon>
        <taxon>eudicotyledons</taxon>
        <taxon>Gunneridae</taxon>
        <taxon>Pentapetalae</taxon>
        <taxon>rosids</taxon>
        <taxon>fabids</taxon>
        <taxon>Rosales</taxon>
        <taxon>Rosaceae</taxon>
        <taxon>Amygdaloideae</taxon>
        <taxon>Amygdaleae</taxon>
        <taxon>Prunus</taxon>
    </lineage>
</organism>
<evidence type="ECO:0000313" key="1">
    <source>
        <dbReference type="EMBL" id="PQQ13019.1"/>
    </source>
</evidence>
<dbReference type="Proteomes" id="UP000250321">
    <property type="component" value="Unassembled WGS sequence"/>
</dbReference>
<accession>A0A314Z265</accession>
<gene>
    <name evidence="1" type="ORF">Pyn_14621</name>
</gene>
<dbReference type="AlphaFoldDB" id="A0A314Z265"/>
<comment type="caution">
    <text evidence="1">The sequence shown here is derived from an EMBL/GenBank/DDBJ whole genome shotgun (WGS) entry which is preliminary data.</text>
</comment>
<dbReference type="EMBL" id="PJQY01000318">
    <property type="protein sequence ID" value="PQQ13019.1"/>
    <property type="molecule type" value="Genomic_DNA"/>
</dbReference>
<proteinExistence type="predicted"/>
<sequence>MDGSEGRRVEYIQALQLVRYYMIQTTRLLALEQMIWELQKTVLDNEDDEVGVSRTASATLLSILKLHQTKKFFADNEKGVSSLPTTSNMAWHAKFVSRFIDWYDYGGSNQTKTETYNGLYLRDVVRESKASKDKLFLI</sequence>
<protein>
    <submittedName>
        <fullName evidence="1">Uncharacterized protein</fullName>
    </submittedName>
</protein>
<name>A0A314Z265_PRUYE</name>
<reference evidence="1 2" key="1">
    <citation type="submission" date="2018-02" db="EMBL/GenBank/DDBJ databases">
        <title>Draft genome of wild Prunus yedoensis var. nudiflora.</title>
        <authorList>
            <person name="Baek S."/>
            <person name="Kim J.-H."/>
            <person name="Choi K."/>
            <person name="Kim G.-B."/>
            <person name="Cho A."/>
            <person name="Jang H."/>
            <person name="Shin C.-H."/>
            <person name="Yu H.-J."/>
            <person name="Mun J.-H."/>
        </authorList>
    </citation>
    <scope>NUCLEOTIDE SEQUENCE [LARGE SCALE GENOMIC DNA]</scope>
    <source>
        <strain evidence="2">cv. Jeju island</strain>
        <tissue evidence="1">Leaf</tissue>
    </source>
</reference>
<evidence type="ECO:0000313" key="2">
    <source>
        <dbReference type="Proteomes" id="UP000250321"/>
    </source>
</evidence>
<keyword evidence="2" id="KW-1185">Reference proteome</keyword>